<organism evidence="3 4">
    <name type="scientific">Lentzea atacamensis</name>
    <dbReference type="NCBI Taxonomy" id="531938"/>
    <lineage>
        <taxon>Bacteria</taxon>
        <taxon>Bacillati</taxon>
        <taxon>Actinomycetota</taxon>
        <taxon>Actinomycetes</taxon>
        <taxon>Pseudonocardiales</taxon>
        <taxon>Pseudonocardiaceae</taxon>
        <taxon>Lentzea</taxon>
    </lineage>
</organism>
<gene>
    <name evidence="3" type="ORF">C8D88_12542</name>
</gene>
<dbReference type="InterPro" id="IPR026467">
    <property type="entry name" value="Ser/Gly_Cys_C_dom"/>
</dbReference>
<proteinExistence type="predicted"/>
<comment type="caution">
    <text evidence="3">The sequence shown here is derived from an EMBL/GenBank/DDBJ whole genome shotgun (WGS) entry which is preliminary data.</text>
</comment>
<sequence length="264" mass="27544">MVTPVTTQGTQLSAEQVGYLTAGPGRAAETALARLIDAGLVRVSRDGLVSAVHQNNHGATTAIEARILSYARTPVRFDTIVRSAAHSTEMSMLHQHLLDRKLLQRPRRRNEGWCFSLVIAVVLVLLGFVALEFLLGVPIAVLFFLRQRGRKAITGAGREALLRVTATDRVHAVAVYGFCGRVNRRPVADLFELSQSIVRMLPLKQNRKRRSSSDGGGSGSSCSSCGSGCGSSSCSSSSGSSCSSSSSSSCGGSSCGGGGGGGGD</sequence>
<evidence type="ECO:0000313" key="3">
    <source>
        <dbReference type="EMBL" id="PWK79442.1"/>
    </source>
</evidence>
<dbReference type="AlphaFoldDB" id="A0A316HWS3"/>
<feature type="compositionally biased region" description="Low complexity" evidence="1">
    <location>
        <begin position="220"/>
        <end position="252"/>
    </location>
</feature>
<feature type="compositionally biased region" description="Gly residues" evidence="1">
    <location>
        <begin position="253"/>
        <end position="264"/>
    </location>
</feature>
<dbReference type="NCBIfam" id="TIGR04222">
    <property type="entry name" value="near_uncomplex"/>
    <property type="match status" value="1"/>
</dbReference>
<feature type="region of interest" description="Disordered" evidence="1">
    <location>
        <begin position="205"/>
        <end position="264"/>
    </location>
</feature>
<keyword evidence="2" id="KW-0812">Transmembrane</keyword>
<evidence type="ECO:0000256" key="2">
    <source>
        <dbReference type="SAM" id="Phobius"/>
    </source>
</evidence>
<keyword evidence="2" id="KW-0472">Membrane</keyword>
<dbReference type="Proteomes" id="UP000246005">
    <property type="component" value="Unassembled WGS sequence"/>
</dbReference>
<feature type="transmembrane region" description="Helical" evidence="2">
    <location>
        <begin position="115"/>
        <end position="145"/>
    </location>
</feature>
<protein>
    <submittedName>
        <fullName evidence="3">Uncharacterized protein (TIGR04222 family)</fullName>
    </submittedName>
</protein>
<reference evidence="3 4" key="1">
    <citation type="submission" date="2018-05" db="EMBL/GenBank/DDBJ databases">
        <title>Genomic Encyclopedia of Type Strains, Phase IV (KMG-IV): sequencing the most valuable type-strain genomes for metagenomic binning, comparative biology and taxonomic classification.</title>
        <authorList>
            <person name="Goeker M."/>
        </authorList>
    </citation>
    <scope>NUCLEOTIDE SEQUENCE [LARGE SCALE GENOMIC DNA]</scope>
    <source>
        <strain evidence="3 4">DSM 45480</strain>
    </source>
</reference>
<accession>A0A316HWS3</accession>
<name>A0A316HWS3_9PSEU</name>
<evidence type="ECO:0000313" key="4">
    <source>
        <dbReference type="Proteomes" id="UP000246005"/>
    </source>
</evidence>
<keyword evidence="2" id="KW-1133">Transmembrane helix</keyword>
<dbReference type="EMBL" id="QGHB01000025">
    <property type="protein sequence ID" value="PWK79442.1"/>
    <property type="molecule type" value="Genomic_DNA"/>
</dbReference>
<evidence type="ECO:0000256" key="1">
    <source>
        <dbReference type="SAM" id="MobiDB-lite"/>
    </source>
</evidence>